<gene>
    <name evidence="4" type="ORF">H9725_02545</name>
</gene>
<dbReference type="Proteomes" id="UP000824065">
    <property type="component" value="Unassembled WGS sequence"/>
</dbReference>
<dbReference type="SUPFAM" id="SSF47413">
    <property type="entry name" value="lambda repressor-like DNA-binding domains"/>
    <property type="match status" value="1"/>
</dbReference>
<sequence length="156" mass="17300">MNIGNQISAIRKDHRMTQEEFGKLFHVTRQTVSNWENEKSYPDLETLVAISNRFAISLDQLIKEDANMVKAIDKERILGTVKREKPRIDFLTGAGTGILASCLISPASALRTALILISLLMIGIGWHKKARCDQKVLHYLADRGQDSPSAGQGPDA</sequence>
<evidence type="ECO:0000313" key="5">
    <source>
        <dbReference type="Proteomes" id="UP000824065"/>
    </source>
</evidence>
<evidence type="ECO:0000259" key="3">
    <source>
        <dbReference type="PROSITE" id="PS50943"/>
    </source>
</evidence>
<feature type="domain" description="HTH cro/C1-type" evidence="3">
    <location>
        <begin position="7"/>
        <end position="61"/>
    </location>
</feature>
<feature type="transmembrane region" description="Helical" evidence="2">
    <location>
        <begin position="108"/>
        <end position="126"/>
    </location>
</feature>
<accession>A0A9D2FE48</accession>
<dbReference type="Pfam" id="PF01381">
    <property type="entry name" value="HTH_3"/>
    <property type="match status" value="1"/>
</dbReference>
<dbReference type="GO" id="GO:0003677">
    <property type="term" value="F:DNA binding"/>
    <property type="evidence" value="ECO:0007669"/>
    <property type="project" value="UniProtKB-KW"/>
</dbReference>
<protein>
    <submittedName>
        <fullName evidence="4">Helix-turn-helix transcriptional regulator</fullName>
    </submittedName>
</protein>
<dbReference type="EMBL" id="DXBJ01000018">
    <property type="protein sequence ID" value="HIZ57454.1"/>
    <property type="molecule type" value="Genomic_DNA"/>
</dbReference>
<keyword evidence="2" id="KW-0812">Transmembrane</keyword>
<keyword evidence="2" id="KW-1133">Transmembrane helix</keyword>
<dbReference type="SMART" id="SM00530">
    <property type="entry name" value="HTH_XRE"/>
    <property type="match status" value="1"/>
</dbReference>
<dbReference type="PANTHER" id="PTHR46558">
    <property type="entry name" value="TRACRIPTIONAL REGULATORY PROTEIN-RELATED-RELATED"/>
    <property type="match status" value="1"/>
</dbReference>
<comment type="caution">
    <text evidence="4">The sequence shown here is derived from an EMBL/GenBank/DDBJ whole genome shotgun (WGS) entry which is preliminary data.</text>
</comment>
<name>A0A9D2FE48_9FIRM</name>
<reference evidence="4" key="2">
    <citation type="submission" date="2021-04" db="EMBL/GenBank/DDBJ databases">
        <authorList>
            <person name="Gilroy R."/>
        </authorList>
    </citation>
    <scope>NUCLEOTIDE SEQUENCE</scope>
    <source>
        <strain evidence="4">ChiBcec16-3735</strain>
    </source>
</reference>
<keyword evidence="1" id="KW-0238">DNA-binding</keyword>
<reference evidence="4" key="1">
    <citation type="journal article" date="2021" name="PeerJ">
        <title>Extensive microbial diversity within the chicken gut microbiome revealed by metagenomics and culture.</title>
        <authorList>
            <person name="Gilroy R."/>
            <person name="Ravi A."/>
            <person name="Getino M."/>
            <person name="Pursley I."/>
            <person name="Horton D.L."/>
            <person name="Alikhan N.F."/>
            <person name="Baker D."/>
            <person name="Gharbi K."/>
            <person name="Hall N."/>
            <person name="Watson M."/>
            <person name="Adriaenssens E.M."/>
            <person name="Foster-Nyarko E."/>
            <person name="Jarju S."/>
            <person name="Secka A."/>
            <person name="Antonio M."/>
            <person name="Oren A."/>
            <person name="Chaudhuri R.R."/>
            <person name="La Ragione R."/>
            <person name="Hildebrand F."/>
            <person name="Pallen M.J."/>
        </authorList>
    </citation>
    <scope>NUCLEOTIDE SEQUENCE</scope>
    <source>
        <strain evidence="4">ChiBcec16-3735</strain>
    </source>
</reference>
<dbReference type="AlphaFoldDB" id="A0A9D2FE48"/>
<evidence type="ECO:0000256" key="1">
    <source>
        <dbReference type="ARBA" id="ARBA00023125"/>
    </source>
</evidence>
<dbReference type="CDD" id="cd00093">
    <property type="entry name" value="HTH_XRE"/>
    <property type="match status" value="1"/>
</dbReference>
<dbReference type="InterPro" id="IPR010982">
    <property type="entry name" value="Lambda_DNA-bd_dom_sf"/>
</dbReference>
<dbReference type="PROSITE" id="PS50943">
    <property type="entry name" value="HTH_CROC1"/>
    <property type="match status" value="1"/>
</dbReference>
<dbReference type="PANTHER" id="PTHR46558:SF15">
    <property type="entry name" value="HELIX-TURN-HELIX DOMAIN PROTEIN"/>
    <property type="match status" value="1"/>
</dbReference>
<dbReference type="Gene3D" id="1.10.260.40">
    <property type="entry name" value="lambda repressor-like DNA-binding domains"/>
    <property type="match status" value="1"/>
</dbReference>
<keyword evidence="2" id="KW-0472">Membrane</keyword>
<organism evidence="4 5">
    <name type="scientific">Candidatus Faecalibacterium gallistercoris</name>
    <dbReference type="NCBI Taxonomy" id="2838579"/>
    <lineage>
        <taxon>Bacteria</taxon>
        <taxon>Bacillati</taxon>
        <taxon>Bacillota</taxon>
        <taxon>Clostridia</taxon>
        <taxon>Eubacteriales</taxon>
        <taxon>Oscillospiraceae</taxon>
        <taxon>Faecalibacterium</taxon>
    </lineage>
</organism>
<proteinExistence type="predicted"/>
<evidence type="ECO:0000256" key="2">
    <source>
        <dbReference type="SAM" id="Phobius"/>
    </source>
</evidence>
<evidence type="ECO:0000313" key="4">
    <source>
        <dbReference type="EMBL" id="HIZ57454.1"/>
    </source>
</evidence>
<dbReference type="InterPro" id="IPR001387">
    <property type="entry name" value="Cro/C1-type_HTH"/>
</dbReference>